<evidence type="ECO:0000313" key="7">
    <source>
        <dbReference type="EMBL" id="MBB2149748.1"/>
    </source>
</evidence>
<dbReference type="Pfam" id="PF00254">
    <property type="entry name" value="FKBP_C"/>
    <property type="match status" value="1"/>
</dbReference>
<name>A0ABR6EWT8_9SPHI</name>
<evidence type="ECO:0000256" key="3">
    <source>
        <dbReference type="PROSITE-ProRule" id="PRU00277"/>
    </source>
</evidence>
<evidence type="ECO:0000313" key="8">
    <source>
        <dbReference type="Proteomes" id="UP000636110"/>
    </source>
</evidence>
<dbReference type="InterPro" id="IPR046357">
    <property type="entry name" value="PPIase_dom_sf"/>
</dbReference>
<feature type="chain" id="PRO_5045130872" description="Peptidyl-prolyl cis-trans isomerase" evidence="5">
    <location>
        <begin position="22"/>
        <end position="166"/>
    </location>
</feature>
<proteinExistence type="inferred from homology"/>
<keyword evidence="2 3" id="KW-0697">Rotamase</keyword>
<comment type="catalytic activity">
    <reaction evidence="1 3 4">
        <text>[protein]-peptidylproline (omega=180) = [protein]-peptidylproline (omega=0)</text>
        <dbReference type="Rhea" id="RHEA:16237"/>
        <dbReference type="Rhea" id="RHEA-COMP:10747"/>
        <dbReference type="Rhea" id="RHEA-COMP:10748"/>
        <dbReference type="ChEBI" id="CHEBI:83833"/>
        <dbReference type="ChEBI" id="CHEBI:83834"/>
        <dbReference type="EC" id="5.2.1.8"/>
    </reaction>
</comment>
<evidence type="ECO:0000259" key="6">
    <source>
        <dbReference type="PROSITE" id="PS50059"/>
    </source>
</evidence>
<evidence type="ECO:0000256" key="2">
    <source>
        <dbReference type="ARBA" id="ARBA00023110"/>
    </source>
</evidence>
<evidence type="ECO:0000256" key="1">
    <source>
        <dbReference type="ARBA" id="ARBA00000971"/>
    </source>
</evidence>
<dbReference type="Gene3D" id="3.10.50.40">
    <property type="match status" value="1"/>
</dbReference>
<accession>A0ABR6EWT8</accession>
<dbReference type="SUPFAM" id="SSF54534">
    <property type="entry name" value="FKBP-like"/>
    <property type="match status" value="1"/>
</dbReference>
<comment type="caution">
    <text evidence="7">The sequence shown here is derived from an EMBL/GenBank/DDBJ whole genome shotgun (WGS) entry which is preliminary data.</text>
</comment>
<dbReference type="InterPro" id="IPR001179">
    <property type="entry name" value="PPIase_FKBP_dom"/>
</dbReference>
<keyword evidence="5" id="KW-0732">Signal</keyword>
<sequence length="166" mass="18077">MSIMLKNEILLSLFLLCGLFAACQKTPPYDEEKQSDRDASIIAKYKKDNNLDSVNVDSSGLNYRFIEKGTGTVFPKLSDSIVVSFEARLLGASAAFQTVAQTDSVTVKLADAMEGWRIGLPKITKGGQIRLIIPSGLAYKDFGSPGGSPIPPFAILDYTIRLKNIK</sequence>
<dbReference type="EMBL" id="WNXC01000004">
    <property type="protein sequence ID" value="MBB2149748.1"/>
    <property type="molecule type" value="Genomic_DNA"/>
</dbReference>
<reference evidence="7 8" key="1">
    <citation type="submission" date="2019-11" db="EMBL/GenBank/DDBJ databases">
        <title>Description of Pedobacter sp. LMG 31462T.</title>
        <authorList>
            <person name="Carlier A."/>
            <person name="Qi S."/>
            <person name="Vandamme P."/>
        </authorList>
    </citation>
    <scope>NUCLEOTIDE SEQUENCE [LARGE SCALE GENOMIC DNA]</scope>
    <source>
        <strain evidence="7 8">LMG 31462</strain>
    </source>
</reference>
<protein>
    <recommendedName>
        <fullName evidence="4">Peptidyl-prolyl cis-trans isomerase</fullName>
        <ecNumber evidence="4">5.2.1.8</ecNumber>
    </recommendedName>
</protein>
<keyword evidence="8" id="KW-1185">Reference proteome</keyword>
<comment type="similarity">
    <text evidence="4">Belongs to the FKBP-type PPIase family.</text>
</comment>
<gene>
    <name evidence="7" type="ORF">GM920_12640</name>
</gene>
<evidence type="ECO:0000256" key="4">
    <source>
        <dbReference type="RuleBase" id="RU003915"/>
    </source>
</evidence>
<feature type="signal peptide" evidence="5">
    <location>
        <begin position="1"/>
        <end position="21"/>
    </location>
</feature>
<feature type="domain" description="PPIase FKBP-type" evidence="6">
    <location>
        <begin position="78"/>
        <end position="166"/>
    </location>
</feature>
<dbReference type="EC" id="5.2.1.8" evidence="4"/>
<dbReference type="PROSITE" id="PS50059">
    <property type="entry name" value="FKBP_PPIASE"/>
    <property type="match status" value="1"/>
</dbReference>
<evidence type="ECO:0000256" key="5">
    <source>
        <dbReference type="SAM" id="SignalP"/>
    </source>
</evidence>
<dbReference type="PROSITE" id="PS51257">
    <property type="entry name" value="PROKAR_LIPOPROTEIN"/>
    <property type="match status" value="1"/>
</dbReference>
<keyword evidence="3 4" id="KW-0413">Isomerase</keyword>
<organism evidence="7 8">
    <name type="scientific">Pedobacter gandavensis</name>
    <dbReference type="NCBI Taxonomy" id="2679963"/>
    <lineage>
        <taxon>Bacteria</taxon>
        <taxon>Pseudomonadati</taxon>
        <taxon>Bacteroidota</taxon>
        <taxon>Sphingobacteriia</taxon>
        <taxon>Sphingobacteriales</taxon>
        <taxon>Sphingobacteriaceae</taxon>
        <taxon>Pedobacter</taxon>
    </lineage>
</organism>
<dbReference type="Proteomes" id="UP000636110">
    <property type="component" value="Unassembled WGS sequence"/>
</dbReference>